<dbReference type="AlphaFoldDB" id="A0A9W6EX38"/>
<sequence length="310" mass="32506">MSFVQQRPVGSANRAAGARGRGRVFCRASATSPRLATITRRARTKDDLVDPAQIGASGSASARFQILPQYESLQSYMLLPVEQYFVLDPKQITHLGGNRFILTVPRINLFNLWLEAVVEVSVTTYQGHVGANGHNGNGATASTTTTTGPRVVLQAENCRISGSEAVEKLRIDQRFAMKFVTELTWSATPVAAVPPAAAAAGGGGGAAAAAAGPGGAAAGSGSGSGSLMNGEIRASSQLDVWSEVVQPFHLLPREVLVGTCNGVLKGLVSSLLPLFVRLLAQDYQRWAKDPEYRAERAARSSSSSSSPVAA</sequence>
<dbReference type="PANTHER" id="PTHR34131">
    <property type="entry name" value="(RAP ANNOTATION RELEASE2) GALACTOSE-BINDING LIKE DOMAIN CONTAINING PROTEIN"/>
    <property type="match status" value="1"/>
</dbReference>
<protein>
    <submittedName>
        <fullName evidence="2">Uncharacterized protein</fullName>
    </submittedName>
</protein>
<dbReference type="OrthoDB" id="426136at2759"/>
<dbReference type="Pfam" id="PF09366">
    <property type="entry name" value="DUF1997"/>
    <property type="match status" value="1"/>
</dbReference>
<keyword evidence="3" id="KW-1185">Reference proteome</keyword>
<reference evidence="2 3" key="1">
    <citation type="journal article" date="2023" name="Commun. Biol.">
        <title>Reorganization of the ancestral sex-determining regions during the evolution of trioecy in Pleodorina starrii.</title>
        <authorList>
            <person name="Takahashi K."/>
            <person name="Suzuki S."/>
            <person name="Kawai-Toyooka H."/>
            <person name="Yamamoto K."/>
            <person name="Hamaji T."/>
            <person name="Ootsuki R."/>
            <person name="Yamaguchi H."/>
            <person name="Kawachi M."/>
            <person name="Higashiyama T."/>
            <person name="Nozaki H."/>
        </authorList>
    </citation>
    <scope>NUCLEOTIDE SEQUENCE [LARGE SCALE GENOMIC DNA]</scope>
    <source>
        <strain evidence="2 3">NIES-4479</strain>
    </source>
</reference>
<evidence type="ECO:0000313" key="2">
    <source>
        <dbReference type="EMBL" id="GLC47865.1"/>
    </source>
</evidence>
<gene>
    <name evidence="2" type="primary">PLEST000555</name>
    <name evidence="2" type="ORF">PLESTB_000033900</name>
</gene>
<organism evidence="2 3">
    <name type="scientific">Pleodorina starrii</name>
    <dbReference type="NCBI Taxonomy" id="330485"/>
    <lineage>
        <taxon>Eukaryota</taxon>
        <taxon>Viridiplantae</taxon>
        <taxon>Chlorophyta</taxon>
        <taxon>core chlorophytes</taxon>
        <taxon>Chlorophyceae</taxon>
        <taxon>CS clade</taxon>
        <taxon>Chlamydomonadales</taxon>
        <taxon>Volvocaceae</taxon>
        <taxon>Pleodorina</taxon>
    </lineage>
</organism>
<dbReference type="PANTHER" id="PTHR34131:SF3">
    <property type="entry name" value="(RAP ANNOTATION RELEASE2) GALACTOSE-BINDING LIKE DOMAIN CONTAINING PROTEIN"/>
    <property type="match status" value="1"/>
</dbReference>
<proteinExistence type="predicted"/>
<dbReference type="InterPro" id="IPR018971">
    <property type="entry name" value="DUF1997"/>
</dbReference>
<feature type="region of interest" description="Disordered" evidence="1">
    <location>
        <begin position="203"/>
        <end position="224"/>
    </location>
</feature>
<evidence type="ECO:0000256" key="1">
    <source>
        <dbReference type="SAM" id="MobiDB-lite"/>
    </source>
</evidence>
<name>A0A9W6EX38_9CHLO</name>
<accession>A0A9W6EX38</accession>
<comment type="caution">
    <text evidence="2">The sequence shown here is derived from an EMBL/GenBank/DDBJ whole genome shotgun (WGS) entry which is preliminary data.</text>
</comment>
<feature type="compositionally biased region" description="Low complexity" evidence="1">
    <location>
        <begin position="300"/>
        <end position="310"/>
    </location>
</feature>
<evidence type="ECO:0000313" key="3">
    <source>
        <dbReference type="Proteomes" id="UP001165080"/>
    </source>
</evidence>
<feature type="region of interest" description="Disordered" evidence="1">
    <location>
        <begin position="290"/>
        <end position="310"/>
    </location>
</feature>
<dbReference type="Proteomes" id="UP001165080">
    <property type="component" value="Unassembled WGS sequence"/>
</dbReference>
<dbReference type="EMBL" id="BRXU01000001">
    <property type="protein sequence ID" value="GLC47865.1"/>
    <property type="molecule type" value="Genomic_DNA"/>
</dbReference>